<dbReference type="PANTHER" id="PTHR42760">
    <property type="entry name" value="SHORT-CHAIN DEHYDROGENASES/REDUCTASES FAMILY MEMBER"/>
    <property type="match status" value="1"/>
</dbReference>
<evidence type="ECO:0000256" key="3">
    <source>
        <dbReference type="NCBIfam" id="TIGR04316"/>
    </source>
</evidence>
<dbReference type="NCBIfam" id="TIGR04316">
    <property type="entry name" value="dhbA_paeA"/>
    <property type="match status" value="1"/>
</dbReference>
<name>A0A975DJJ6_9GAMM</name>
<dbReference type="InterPro" id="IPR002347">
    <property type="entry name" value="SDR_fam"/>
</dbReference>
<dbReference type="InterPro" id="IPR036291">
    <property type="entry name" value="NAD(P)-bd_dom_sf"/>
</dbReference>
<dbReference type="InterPro" id="IPR003560">
    <property type="entry name" value="DHB_DH"/>
</dbReference>
<dbReference type="GO" id="GO:0019290">
    <property type="term" value="P:siderophore biosynthetic process"/>
    <property type="evidence" value="ECO:0007669"/>
    <property type="project" value="InterPro"/>
</dbReference>
<evidence type="ECO:0000256" key="2">
    <source>
        <dbReference type="ARBA" id="ARBA00023002"/>
    </source>
</evidence>
<dbReference type="Gene3D" id="3.40.50.720">
    <property type="entry name" value="NAD(P)-binding Rossmann-like Domain"/>
    <property type="match status" value="1"/>
</dbReference>
<evidence type="ECO:0000313" key="5">
    <source>
        <dbReference type="Proteomes" id="UP000664904"/>
    </source>
</evidence>
<reference evidence="4" key="1">
    <citation type="submission" date="2021-03" db="EMBL/GenBank/DDBJ databases">
        <title>Complete Genome of Pseudoalteromonas xiamenensis STKMTI.2, a new potential marine bacterium producing anti-Vibrio compounds.</title>
        <authorList>
            <person name="Handayani D.P."/>
            <person name="Isnansetyo A."/>
            <person name="Istiqomah I."/>
            <person name="Jumina J."/>
        </authorList>
    </citation>
    <scope>NUCLEOTIDE SEQUENCE</scope>
    <source>
        <strain evidence="4">STKMTI.2</strain>
    </source>
</reference>
<accession>A0A975DJJ6</accession>
<dbReference type="SUPFAM" id="SSF51735">
    <property type="entry name" value="NAD(P)-binding Rossmann-fold domains"/>
    <property type="match status" value="1"/>
</dbReference>
<dbReference type="EC" id="1.3.1.28" evidence="3"/>
<dbReference type="FunFam" id="3.40.50.720:FF:000084">
    <property type="entry name" value="Short-chain dehydrogenase reductase"/>
    <property type="match status" value="1"/>
</dbReference>
<dbReference type="Proteomes" id="UP000664904">
    <property type="component" value="Chromosome"/>
</dbReference>
<protein>
    <recommendedName>
        <fullName evidence="3">2,3-dihydro-2,3-dihydroxybenzoate dehydrogenase</fullName>
        <ecNumber evidence="3">1.3.1.28</ecNumber>
    </recommendedName>
</protein>
<dbReference type="PROSITE" id="PS00061">
    <property type="entry name" value="ADH_SHORT"/>
    <property type="match status" value="1"/>
</dbReference>
<dbReference type="GO" id="GO:0016616">
    <property type="term" value="F:oxidoreductase activity, acting on the CH-OH group of donors, NAD or NADP as acceptor"/>
    <property type="evidence" value="ECO:0007669"/>
    <property type="project" value="TreeGrafter"/>
</dbReference>
<dbReference type="EMBL" id="CP072133">
    <property type="protein sequence ID" value="QTH72709.1"/>
    <property type="molecule type" value="Genomic_DNA"/>
</dbReference>
<dbReference type="PANTHER" id="PTHR42760:SF115">
    <property type="entry name" value="3-OXOACYL-[ACYL-CARRIER-PROTEIN] REDUCTASE FABG"/>
    <property type="match status" value="1"/>
</dbReference>
<dbReference type="PRINTS" id="PR01397">
    <property type="entry name" value="DHBDHDRGNASE"/>
</dbReference>
<dbReference type="GO" id="GO:0008667">
    <property type="term" value="F:2,3-dihydro-2,3-dihydroxybenzoate dehydrogenase activity"/>
    <property type="evidence" value="ECO:0007669"/>
    <property type="project" value="UniProtKB-UniRule"/>
</dbReference>
<comment type="similarity">
    <text evidence="1">Belongs to the short-chain dehydrogenases/reductases (SDR) family.</text>
</comment>
<dbReference type="InterPro" id="IPR020904">
    <property type="entry name" value="Sc_DH/Rdtase_CS"/>
</dbReference>
<evidence type="ECO:0000256" key="1">
    <source>
        <dbReference type="ARBA" id="ARBA00006484"/>
    </source>
</evidence>
<dbReference type="NCBIfam" id="NF006074">
    <property type="entry name" value="PRK08220.1"/>
    <property type="match status" value="1"/>
</dbReference>
<dbReference type="PRINTS" id="PR00080">
    <property type="entry name" value="SDRFAMILY"/>
</dbReference>
<dbReference type="KEGG" id="pxi:J5O05_08005"/>
<dbReference type="Pfam" id="PF13561">
    <property type="entry name" value="adh_short_C2"/>
    <property type="match status" value="1"/>
</dbReference>
<dbReference type="AlphaFoldDB" id="A0A975DJJ6"/>
<evidence type="ECO:0000313" key="4">
    <source>
        <dbReference type="EMBL" id="QTH72709.1"/>
    </source>
</evidence>
<organism evidence="4 5">
    <name type="scientific">Pseudoalteromonas xiamenensis</name>
    <dbReference type="NCBI Taxonomy" id="882626"/>
    <lineage>
        <taxon>Bacteria</taxon>
        <taxon>Pseudomonadati</taxon>
        <taxon>Pseudomonadota</taxon>
        <taxon>Gammaproteobacteria</taxon>
        <taxon>Alteromonadales</taxon>
        <taxon>Pseudoalteromonadaceae</taxon>
        <taxon>Pseudoalteromonas</taxon>
    </lineage>
</organism>
<dbReference type="RefSeq" id="WP_208844333.1">
    <property type="nucleotide sequence ID" value="NZ_CP072133.1"/>
</dbReference>
<keyword evidence="2 4" id="KW-0560">Oxidoreductase</keyword>
<keyword evidence="5" id="KW-1185">Reference proteome</keyword>
<gene>
    <name evidence="4" type="primary">dhbA</name>
    <name evidence="4" type="ORF">J5O05_08005</name>
</gene>
<sequence>MSVKTEFTGRVALVTGASRGIGAATVNVLRAKGAIVVAADIAFSSAVLQEAAANYYQIQLDVTKQQDVLRVVNEIERTLGAIDYLASVAGVLHMGELTEVTDVEWQHTFAVNCHGPFYLCQAVAHHMKGRCAGAMVAVSSNAASTPRMGMGAYCASKAALCAMVKTLALELAASNIRCNLVAPGSTDTPMQQQVWRDAQGATRTISGDLEQFKVGIPLGRIASPEDIANSIIFLLSEQARHITMTSLLVDGGATLGH</sequence>
<proteinExistence type="inferred from homology"/>